<reference evidence="14 15" key="1">
    <citation type="journal article" date="2024" name="Nat. Commun.">
        <title>Phylogenomics reveals the evolutionary origins of lichenization in chlorophyte algae.</title>
        <authorList>
            <person name="Puginier C."/>
            <person name="Libourel C."/>
            <person name="Otte J."/>
            <person name="Skaloud P."/>
            <person name="Haon M."/>
            <person name="Grisel S."/>
            <person name="Petersen M."/>
            <person name="Berrin J.G."/>
            <person name="Delaux P.M."/>
            <person name="Dal Grande F."/>
            <person name="Keller J."/>
        </authorList>
    </citation>
    <scope>NUCLEOTIDE SEQUENCE [LARGE SCALE GENOMIC DNA]</scope>
    <source>
        <strain evidence="14 15">SAG 2145</strain>
    </source>
</reference>
<evidence type="ECO:0000259" key="13">
    <source>
        <dbReference type="PROSITE" id="PS50850"/>
    </source>
</evidence>
<feature type="transmembrane region" description="Helical" evidence="12">
    <location>
        <begin position="780"/>
        <end position="801"/>
    </location>
</feature>
<keyword evidence="7 12" id="KW-0472">Membrane</keyword>
<evidence type="ECO:0000313" key="15">
    <source>
        <dbReference type="Proteomes" id="UP001438707"/>
    </source>
</evidence>
<evidence type="ECO:0000256" key="6">
    <source>
        <dbReference type="ARBA" id="ARBA00022989"/>
    </source>
</evidence>
<name>A0AAW1R080_9CHLO</name>
<evidence type="ECO:0000256" key="12">
    <source>
        <dbReference type="SAM" id="Phobius"/>
    </source>
</evidence>
<dbReference type="EMBL" id="JALJOS010000019">
    <property type="protein sequence ID" value="KAK9826940.1"/>
    <property type="molecule type" value="Genomic_DNA"/>
</dbReference>
<comment type="subcellular location">
    <subcellularLocation>
        <location evidence="1">Endomembrane system</location>
        <topology evidence="1">Multi-pass membrane protein</topology>
    </subcellularLocation>
</comment>
<feature type="domain" description="Major facilitator superfamily (MFS) profile" evidence="13">
    <location>
        <begin position="417"/>
        <end position="834"/>
    </location>
</feature>
<dbReference type="GO" id="GO:0061513">
    <property type="term" value="F:glucose 6-phosphate:phosphate antiporter activity"/>
    <property type="evidence" value="ECO:0007669"/>
    <property type="project" value="TreeGrafter"/>
</dbReference>
<feature type="compositionally biased region" description="Low complexity" evidence="11">
    <location>
        <begin position="42"/>
        <end position="53"/>
    </location>
</feature>
<feature type="transmembrane region" description="Helical" evidence="12">
    <location>
        <begin position="484"/>
        <end position="509"/>
    </location>
</feature>
<organism evidence="14 15">
    <name type="scientific">Apatococcus lobatus</name>
    <dbReference type="NCBI Taxonomy" id="904363"/>
    <lineage>
        <taxon>Eukaryota</taxon>
        <taxon>Viridiplantae</taxon>
        <taxon>Chlorophyta</taxon>
        <taxon>core chlorophytes</taxon>
        <taxon>Trebouxiophyceae</taxon>
        <taxon>Chlorellales</taxon>
        <taxon>Chlorellaceae</taxon>
        <taxon>Apatococcus</taxon>
    </lineage>
</organism>
<keyword evidence="3" id="KW-0396">Initiation factor</keyword>
<evidence type="ECO:0000256" key="10">
    <source>
        <dbReference type="ARBA" id="ARBA00073542"/>
    </source>
</evidence>
<keyword evidence="4 12" id="KW-0812">Transmembrane</keyword>
<dbReference type="Pfam" id="PF01873">
    <property type="entry name" value="eIF-5_eIF-2B"/>
    <property type="match status" value="1"/>
</dbReference>
<evidence type="ECO:0000256" key="3">
    <source>
        <dbReference type="ARBA" id="ARBA00022540"/>
    </source>
</evidence>
<evidence type="ECO:0000256" key="11">
    <source>
        <dbReference type="SAM" id="MobiDB-lite"/>
    </source>
</evidence>
<feature type="transmembrane region" description="Helical" evidence="12">
    <location>
        <begin position="541"/>
        <end position="561"/>
    </location>
</feature>
<dbReference type="SUPFAM" id="SSF103473">
    <property type="entry name" value="MFS general substrate transporter"/>
    <property type="match status" value="1"/>
</dbReference>
<comment type="function">
    <text evidence="8">Component of the eIF2 complex that functions in the early steps of protein synthesis by forming a ternary complex with GTP and initiator tRNA. This complex binds to a 40S ribosomal subunit, followed by mRNA binding to form a 43S pre-initiation complex (43S PIC). Junction of the 60S ribosomal subunit to form the 80S initiation complex is preceded by hydrolysis of the GTP bound to eIF2 and release of an eIF2-GDP binary complex. In order for eIF2 to recycle and catalyze another round of initiation, the GDP bound to eIF2 must exchange with GTP by way of a reaction catalyzed by eIF2B.</text>
</comment>
<dbReference type="GO" id="GO:0016020">
    <property type="term" value="C:membrane"/>
    <property type="evidence" value="ECO:0007669"/>
    <property type="project" value="UniProtKB-ARBA"/>
</dbReference>
<dbReference type="InterPro" id="IPR016189">
    <property type="entry name" value="Transl_init_fac_IF2/IF5_N"/>
</dbReference>
<dbReference type="Pfam" id="PF07690">
    <property type="entry name" value="MFS_1"/>
    <property type="match status" value="1"/>
</dbReference>
<feature type="compositionally biased region" description="Basic residues" evidence="11">
    <location>
        <begin position="69"/>
        <end position="78"/>
    </location>
</feature>
<dbReference type="SUPFAM" id="SSF100966">
    <property type="entry name" value="Translation initiation factor 2 beta, aIF2beta, N-terminal domain"/>
    <property type="match status" value="1"/>
</dbReference>
<comment type="caution">
    <text evidence="14">The sequence shown here is derived from an EMBL/GenBank/DDBJ whole genome shotgun (WGS) entry which is preliminary data.</text>
</comment>
<keyword evidence="5" id="KW-0648">Protein biosynthesis</keyword>
<evidence type="ECO:0000256" key="1">
    <source>
        <dbReference type="ARBA" id="ARBA00004127"/>
    </source>
</evidence>
<dbReference type="SUPFAM" id="SSF75689">
    <property type="entry name" value="Zinc-binding domain of translation initiation factor 2 beta"/>
    <property type="match status" value="1"/>
</dbReference>
<evidence type="ECO:0000256" key="8">
    <source>
        <dbReference type="ARBA" id="ARBA00054872"/>
    </source>
</evidence>
<dbReference type="Proteomes" id="UP001438707">
    <property type="component" value="Unassembled WGS sequence"/>
</dbReference>
<gene>
    <name evidence="14" type="ORF">WJX74_000988</name>
</gene>
<dbReference type="GO" id="GO:0035435">
    <property type="term" value="P:phosphate ion transmembrane transport"/>
    <property type="evidence" value="ECO:0007669"/>
    <property type="project" value="TreeGrafter"/>
</dbReference>
<feature type="transmembrane region" description="Helical" evidence="12">
    <location>
        <begin position="573"/>
        <end position="592"/>
    </location>
</feature>
<evidence type="ECO:0000256" key="5">
    <source>
        <dbReference type="ARBA" id="ARBA00022917"/>
    </source>
</evidence>
<dbReference type="FunFam" id="3.30.30.170:FF:000001">
    <property type="entry name" value="Eukaryotic translation initiation factor 2 subunit"/>
    <property type="match status" value="1"/>
</dbReference>
<evidence type="ECO:0000313" key="14">
    <source>
        <dbReference type="EMBL" id="KAK9826940.1"/>
    </source>
</evidence>
<dbReference type="GO" id="GO:0003743">
    <property type="term" value="F:translation initiation factor activity"/>
    <property type="evidence" value="ECO:0007669"/>
    <property type="project" value="UniProtKB-KW"/>
</dbReference>
<dbReference type="AlphaFoldDB" id="A0AAW1R080"/>
<feature type="transmembrane region" description="Helical" evidence="12">
    <location>
        <begin position="716"/>
        <end position="735"/>
    </location>
</feature>
<feature type="compositionally biased region" description="Acidic residues" evidence="11">
    <location>
        <begin position="84"/>
        <end position="105"/>
    </location>
</feature>
<dbReference type="PROSITE" id="PS50850">
    <property type="entry name" value="MFS"/>
    <property type="match status" value="1"/>
</dbReference>
<feature type="transmembrane region" description="Helical" evidence="12">
    <location>
        <begin position="741"/>
        <end position="768"/>
    </location>
</feature>
<evidence type="ECO:0000256" key="7">
    <source>
        <dbReference type="ARBA" id="ARBA00023136"/>
    </source>
</evidence>
<keyword evidence="15" id="KW-1185">Reference proteome</keyword>
<keyword evidence="6 12" id="KW-1133">Transmembrane helix</keyword>
<dbReference type="InterPro" id="IPR011701">
    <property type="entry name" value="MFS"/>
</dbReference>
<feature type="transmembrane region" description="Helical" evidence="12">
    <location>
        <begin position="637"/>
        <end position="664"/>
    </location>
</feature>
<dbReference type="Gene3D" id="1.20.1250.20">
    <property type="entry name" value="MFS general substrate transporter like domains"/>
    <property type="match status" value="2"/>
</dbReference>
<dbReference type="InterPro" id="IPR020846">
    <property type="entry name" value="MFS_dom"/>
</dbReference>
<feature type="transmembrane region" description="Helical" evidence="12">
    <location>
        <begin position="807"/>
        <end position="827"/>
    </location>
</feature>
<dbReference type="InterPro" id="IPR002735">
    <property type="entry name" value="Transl_init_fac_IF2/IF5_dom"/>
</dbReference>
<dbReference type="Gene3D" id="3.30.30.170">
    <property type="match status" value="1"/>
</dbReference>
<dbReference type="InterPro" id="IPR036259">
    <property type="entry name" value="MFS_trans_sf"/>
</dbReference>
<comment type="subunit">
    <text evidence="9">Eukaryotic translation initiation factor 2 eIF2 is a heterotrimeric complex composed of an alpha, a beta and a gamma subunit.</text>
</comment>
<dbReference type="SMART" id="SM00653">
    <property type="entry name" value="eIF2B_5"/>
    <property type="match status" value="1"/>
</dbReference>
<protein>
    <recommendedName>
        <fullName evidence="10">Eukaryotic translation initiation factor 2 subunit beta</fullName>
    </recommendedName>
</protein>
<dbReference type="PANTHER" id="PTHR43826">
    <property type="entry name" value="GLUCOSE-6-PHOSPHATE EXCHANGER SLC37A4"/>
    <property type="match status" value="1"/>
</dbReference>
<feature type="region of interest" description="Disordered" evidence="11">
    <location>
        <begin position="597"/>
        <end position="623"/>
    </location>
</feature>
<evidence type="ECO:0000256" key="2">
    <source>
        <dbReference type="ARBA" id="ARBA00010397"/>
    </source>
</evidence>
<feature type="region of interest" description="Disordered" evidence="11">
    <location>
        <begin position="1"/>
        <end position="114"/>
    </location>
</feature>
<feature type="transmembrane region" description="Helical" evidence="12">
    <location>
        <begin position="452"/>
        <end position="472"/>
    </location>
</feature>
<proteinExistence type="inferred from homology"/>
<dbReference type="InterPro" id="IPR016190">
    <property type="entry name" value="Transl_init_fac_IF2/IF5_Zn-bd"/>
</dbReference>
<dbReference type="GO" id="GO:0012505">
    <property type="term" value="C:endomembrane system"/>
    <property type="evidence" value="ECO:0007669"/>
    <property type="project" value="UniProtKB-SubCell"/>
</dbReference>
<feature type="compositionally biased region" description="Basic and acidic residues" evidence="11">
    <location>
        <begin position="608"/>
        <end position="620"/>
    </location>
</feature>
<dbReference type="PANTHER" id="PTHR43826:SF3">
    <property type="entry name" value="GLUCOSE-6-PHOSPHATE EXCHANGER SLC37A4"/>
    <property type="match status" value="1"/>
</dbReference>
<dbReference type="InterPro" id="IPR051337">
    <property type="entry name" value="OPA_Antiporter"/>
</dbReference>
<evidence type="ECO:0000256" key="9">
    <source>
        <dbReference type="ARBA" id="ARBA00063900"/>
    </source>
</evidence>
<evidence type="ECO:0000256" key="4">
    <source>
        <dbReference type="ARBA" id="ARBA00022692"/>
    </source>
</evidence>
<sequence>MAEEEVVAQDGMEEKVEDLTEGLDDLNFGDKKKKKKKKPTSEVEGALAEAVGEPLDDEESAALDASLAGKKKKKKKPKARTDEEFLEADAEEGPEADGAADENEEAPSNGLPWAGSDRDYVYEELLDRVFGILRANNPELTGVKRRTIMKPPQVAREGTKKTVFTNFMELCKTMNRQPEHAQMFLLAELGTSGSLDGQQRLVVKGRFLPKAFEGVLRRYVNEYVLCNSCKSPDTLLDRDSATRIMFLRCQQCGASRTVAPIKAGFVARTSRRKHRLDTELLRIATAATCVAEANTRAASDGWFPFGSSLMAQYAVRDAGLKTCRPATFSPVAARTLRPVSCIPRASTSAAPSSGHLCRQSRAFIQEGAPQWESLTCRSVAVSKTDGSGSSSDDNQNDAAIVKTPDYSPEFKKARLITFIGLWVGYAAFYLTRNSLTYVSPVMLNDPALGLNLSQVGGLTSILPLAYGMSKFVSGVLGSRTSPTVLLAGGLMATAVVNITFGFGNAYIYFCVIWATNGILQGLGAPACSRMLTSWYAGKERGTWWAIWTASNNVGGFAAPILAGSAANKLGWRWGMYAPGIVGIALGLILLGVTKDSPESAGFPPVEEATAKKEPSGEKKKGPSMMESLTNECLKNPYIWAFAIIYFFVYTVRQGVTSWFIFYLLKAKGVQDSATAAVRVSGLELGGLAGSLSAGFISDKLVARATEKGAGMVGARVKVVMAYSAATVAALAAFWVCPNVAWMQWGCVALVGFALYGPQMLIGLCGAEVVSPPSVSACQGFLGWIAYLGAAGAGAPLAMIVQKFGWNALFTTLIGAAGINLILLAPMVNLKSYTQREAAGKTA</sequence>
<accession>A0AAW1R080</accession>
<comment type="similarity">
    <text evidence="2">Belongs to the eIF-2-beta/eIF-5 family.</text>
</comment>
<feature type="transmembrane region" description="Helical" evidence="12">
    <location>
        <begin position="415"/>
        <end position="432"/>
    </location>
</feature>